<protein>
    <submittedName>
        <fullName evidence="3">Fic-like protein</fullName>
    </submittedName>
</protein>
<keyword evidence="4" id="KW-1185">Reference proteome</keyword>
<dbReference type="eggNOG" id="KOG3824">
    <property type="taxonomic scope" value="Eukaryota"/>
</dbReference>
<accession>S3D7V0</accession>
<dbReference type="PANTHER" id="PTHR13504">
    <property type="entry name" value="FIDO DOMAIN-CONTAINING PROTEIN DDB_G0283145"/>
    <property type="match status" value="1"/>
</dbReference>
<dbReference type="Gene3D" id="1.10.3290.10">
    <property type="entry name" value="Fido-like domain"/>
    <property type="match status" value="1"/>
</dbReference>
<feature type="active site" evidence="1">
    <location>
        <position position="186"/>
    </location>
</feature>
<dbReference type="OrthoDB" id="439046at2759"/>
<gene>
    <name evidence="3" type="ORF">GLAREA_06823</name>
</gene>
<evidence type="ECO:0000259" key="2">
    <source>
        <dbReference type="PROSITE" id="PS51459"/>
    </source>
</evidence>
<proteinExistence type="predicted"/>
<dbReference type="OMA" id="QHARAFQ"/>
<dbReference type="HOGENOM" id="CLU_053737_0_0_1"/>
<dbReference type="PANTHER" id="PTHR13504:SF38">
    <property type="entry name" value="FIDO DOMAIN-CONTAINING PROTEIN"/>
    <property type="match status" value="1"/>
</dbReference>
<evidence type="ECO:0000313" key="4">
    <source>
        <dbReference type="Proteomes" id="UP000016922"/>
    </source>
</evidence>
<dbReference type="PROSITE" id="PS51459">
    <property type="entry name" value="FIDO"/>
    <property type="match status" value="1"/>
</dbReference>
<evidence type="ECO:0000313" key="3">
    <source>
        <dbReference type="EMBL" id="EPE33810.1"/>
    </source>
</evidence>
<sequence>MTRAIYGSNAVENAGLNLSETTKICTQIFSGREVTAKDINPQSPEYIAQVKLLIKRGVENPEFKDVVRARREVIQHAKAIAMNFLFHELVTCEKFLSEELFRATHKILCTGVPLENGDSDTNYAGVYRNTTVAAGSTIFTAPANVPTEMAKLVSGFNDDMRAIAQGKQIDPCYLAADICQDFVMVHPFNDGNGRMCTMVANALLFRYGGWVVVIGEGGGIGGSI</sequence>
<name>S3D7V0_GLAL2</name>
<dbReference type="Pfam" id="PF02661">
    <property type="entry name" value="Fic"/>
    <property type="match status" value="1"/>
</dbReference>
<dbReference type="InterPro" id="IPR003812">
    <property type="entry name" value="Fido"/>
</dbReference>
<dbReference type="InterPro" id="IPR040198">
    <property type="entry name" value="Fido_containing"/>
</dbReference>
<dbReference type="Proteomes" id="UP000016922">
    <property type="component" value="Unassembled WGS sequence"/>
</dbReference>
<evidence type="ECO:0000256" key="1">
    <source>
        <dbReference type="PIRSR" id="PIRSR640198-1"/>
    </source>
</evidence>
<dbReference type="EMBL" id="KE145357">
    <property type="protein sequence ID" value="EPE33810.1"/>
    <property type="molecule type" value="Genomic_DNA"/>
</dbReference>
<dbReference type="GeneID" id="19465876"/>
<dbReference type="STRING" id="1116229.S3D7V0"/>
<dbReference type="AlphaFoldDB" id="S3D7V0"/>
<dbReference type="KEGG" id="glz:GLAREA_06823"/>
<organism evidence="3 4">
    <name type="scientific">Glarea lozoyensis (strain ATCC 20868 / MF5171)</name>
    <dbReference type="NCBI Taxonomy" id="1116229"/>
    <lineage>
        <taxon>Eukaryota</taxon>
        <taxon>Fungi</taxon>
        <taxon>Dikarya</taxon>
        <taxon>Ascomycota</taxon>
        <taxon>Pezizomycotina</taxon>
        <taxon>Leotiomycetes</taxon>
        <taxon>Helotiales</taxon>
        <taxon>Helotiaceae</taxon>
        <taxon>Glarea</taxon>
    </lineage>
</organism>
<dbReference type="SUPFAM" id="SSF140931">
    <property type="entry name" value="Fic-like"/>
    <property type="match status" value="1"/>
</dbReference>
<reference evidence="3 4" key="1">
    <citation type="journal article" date="2013" name="BMC Genomics">
        <title>Genomics-driven discovery of the pneumocandin biosynthetic gene cluster in the fungus Glarea lozoyensis.</title>
        <authorList>
            <person name="Chen L."/>
            <person name="Yue Q."/>
            <person name="Zhang X."/>
            <person name="Xiang M."/>
            <person name="Wang C."/>
            <person name="Li S."/>
            <person name="Che Y."/>
            <person name="Ortiz-Lopez F.J."/>
            <person name="Bills G.F."/>
            <person name="Liu X."/>
            <person name="An Z."/>
        </authorList>
    </citation>
    <scope>NUCLEOTIDE SEQUENCE [LARGE SCALE GENOMIC DNA]</scope>
    <source>
        <strain evidence="4">ATCC 20868 / MF5171</strain>
    </source>
</reference>
<dbReference type="RefSeq" id="XP_008078962.1">
    <property type="nucleotide sequence ID" value="XM_008080771.1"/>
</dbReference>
<dbReference type="InterPro" id="IPR036597">
    <property type="entry name" value="Fido-like_dom_sf"/>
</dbReference>
<feature type="domain" description="Fido" evidence="2">
    <location>
        <begin position="96"/>
        <end position="224"/>
    </location>
</feature>